<keyword evidence="2" id="KW-0169">Cobalamin biosynthesis</keyword>
<dbReference type="AlphaFoldDB" id="A0A919JB67"/>
<dbReference type="PIRSF" id="PIRSF036428">
    <property type="entry name" value="CobL"/>
    <property type="match status" value="1"/>
</dbReference>
<dbReference type="GO" id="GO:0009236">
    <property type="term" value="P:cobalamin biosynthetic process"/>
    <property type="evidence" value="ECO:0007669"/>
    <property type="project" value="UniProtKB-KW"/>
</dbReference>
<dbReference type="GO" id="GO:0008276">
    <property type="term" value="F:protein methyltransferase activity"/>
    <property type="evidence" value="ECO:0007669"/>
    <property type="project" value="InterPro"/>
</dbReference>
<dbReference type="CDD" id="cd02440">
    <property type="entry name" value="AdoMet_MTases"/>
    <property type="match status" value="1"/>
</dbReference>
<dbReference type="Gene3D" id="3.30.950.10">
    <property type="entry name" value="Methyltransferase, Cobalt-precorrin-4 Transmethylase, Domain 2"/>
    <property type="match status" value="1"/>
</dbReference>
<feature type="domain" description="Tetrapyrrole methylase" evidence="7">
    <location>
        <begin position="16"/>
        <end position="204"/>
    </location>
</feature>
<comment type="pathway">
    <text evidence="1">Cofactor biosynthesis; adenosylcobalamin biosynthesis.</text>
</comment>
<dbReference type="InterPro" id="IPR035996">
    <property type="entry name" value="4pyrrol_Methylase_sf"/>
</dbReference>
<evidence type="ECO:0000256" key="4">
    <source>
        <dbReference type="ARBA" id="ARBA00022679"/>
    </source>
</evidence>
<keyword evidence="3" id="KW-0489">Methyltransferase</keyword>
<evidence type="ECO:0000313" key="9">
    <source>
        <dbReference type="Proteomes" id="UP000647172"/>
    </source>
</evidence>
<evidence type="ECO:0000256" key="6">
    <source>
        <dbReference type="SAM" id="MobiDB-lite"/>
    </source>
</evidence>
<dbReference type="SUPFAM" id="SSF53790">
    <property type="entry name" value="Tetrapyrrole methylase"/>
    <property type="match status" value="1"/>
</dbReference>
<evidence type="ECO:0000256" key="1">
    <source>
        <dbReference type="ARBA" id="ARBA00004953"/>
    </source>
</evidence>
<dbReference type="InterPro" id="IPR014008">
    <property type="entry name" value="Cbl_synth_MTase_CbiT"/>
</dbReference>
<dbReference type="EMBL" id="BOMQ01000017">
    <property type="protein sequence ID" value="GIE47759.1"/>
    <property type="molecule type" value="Genomic_DNA"/>
</dbReference>
<name>A0A919JB67_9ACTN</name>
<comment type="caution">
    <text evidence="8">The sequence shown here is derived from an EMBL/GenBank/DDBJ whole genome shotgun (WGS) entry which is preliminary data.</text>
</comment>
<dbReference type="InterPro" id="IPR014777">
    <property type="entry name" value="4pyrrole_Mease_sub1"/>
</dbReference>
<dbReference type="NCBIfam" id="TIGR02467">
    <property type="entry name" value="CbiE"/>
    <property type="match status" value="1"/>
</dbReference>
<protein>
    <submittedName>
        <fullName evidence="8">Precorrin-6Y C(5,15)-methyltransferase [decarboxylating]</fullName>
    </submittedName>
</protein>
<dbReference type="GO" id="GO:0032259">
    <property type="term" value="P:methylation"/>
    <property type="evidence" value="ECO:0007669"/>
    <property type="project" value="UniProtKB-KW"/>
</dbReference>
<organism evidence="8 9">
    <name type="scientific">Actinoplanes nipponensis</name>
    <dbReference type="NCBI Taxonomy" id="135950"/>
    <lineage>
        <taxon>Bacteria</taxon>
        <taxon>Bacillati</taxon>
        <taxon>Actinomycetota</taxon>
        <taxon>Actinomycetes</taxon>
        <taxon>Micromonosporales</taxon>
        <taxon>Micromonosporaceae</taxon>
        <taxon>Actinoplanes</taxon>
    </lineage>
</organism>
<feature type="region of interest" description="Disordered" evidence="6">
    <location>
        <begin position="241"/>
        <end position="261"/>
    </location>
</feature>
<evidence type="ECO:0000256" key="2">
    <source>
        <dbReference type="ARBA" id="ARBA00022573"/>
    </source>
</evidence>
<evidence type="ECO:0000259" key="7">
    <source>
        <dbReference type="Pfam" id="PF00590"/>
    </source>
</evidence>
<dbReference type="InterPro" id="IPR029063">
    <property type="entry name" value="SAM-dependent_MTases_sf"/>
</dbReference>
<dbReference type="PANTHER" id="PTHR43182">
    <property type="entry name" value="COBALT-PRECORRIN-6B C(15)-METHYLTRANSFERASE (DECARBOXYLATING)"/>
    <property type="match status" value="1"/>
</dbReference>
<reference evidence="8" key="1">
    <citation type="submission" date="2021-01" db="EMBL/GenBank/DDBJ databases">
        <title>Whole genome shotgun sequence of Actinoplanes nipponensis NBRC 14063.</title>
        <authorList>
            <person name="Komaki H."/>
            <person name="Tamura T."/>
        </authorList>
    </citation>
    <scope>NUCLEOTIDE SEQUENCE</scope>
    <source>
        <strain evidence="8">NBRC 14063</strain>
    </source>
</reference>
<keyword evidence="9" id="KW-1185">Reference proteome</keyword>
<dbReference type="InterPro" id="IPR050714">
    <property type="entry name" value="Cobalamin_biosynth_MTase"/>
</dbReference>
<evidence type="ECO:0000313" key="8">
    <source>
        <dbReference type="EMBL" id="GIE47759.1"/>
    </source>
</evidence>
<keyword evidence="5" id="KW-0949">S-adenosyl-L-methionine</keyword>
<dbReference type="InterPro" id="IPR000878">
    <property type="entry name" value="4pyrrol_Mease"/>
</dbReference>
<dbReference type="InterPro" id="IPR012818">
    <property type="entry name" value="CbiE"/>
</dbReference>
<accession>A0A919JB67</accession>
<dbReference type="Gene3D" id="3.40.50.150">
    <property type="entry name" value="Vaccinia Virus protein VP39"/>
    <property type="match status" value="1"/>
</dbReference>
<gene>
    <name evidence="8" type="primary">cobL</name>
    <name evidence="8" type="ORF">Ani05nite_12930</name>
</gene>
<dbReference type="Proteomes" id="UP000647172">
    <property type="component" value="Unassembled WGS sequence"/>
</dbReference>
<dbReference type="Pfam" id="PF00590">
    <property type="entry name" value="TP_methylase"/>
    <property type="match status" value="1"/>
</dbReference>
<dbReference type="Gene3D" id="3.40.1010.10">
    <property type="entry name" value="Cobalt-precorrin-4 Transmethylase, Domain 1"/>
    <property type="match status" value="1"/>
</dbReference>
<dbReference type="NCBIfam" id="TIGR02469">
    <property type="entry name" value="CbiT"/>
    <property type="match status" value="1"/>
</dbReference>
<proteinExistence type="predicted"/>
<sequence length="440" mass="44885">MTGGYRHDVTDEPAGLTVVGIGADGWPGLSGTATAALAGAQVIFGSSRQLALLPPSIAGDRVPWPSPLVPALPGLLDAHRGRRIAVLASGDPMFHGIGATLVRLLGAAAVRVVPHPSSVSLAAARLGWPLSETDVLSLVTAPVEELHPLIHPGRRILLLSAGAQTPAAVAALLTSRGYGNSTVTVLEQLGASAERVISGLASSLELSDIDPLNVVAVACPPSPVRQPTGPLAAGPARVPAEAGRDRIPDATGPRPLVPGLPDAVYESDGQLTKREVRAVTLAVLGPQPGELLWDVGAGSGSIAIEWMRTHRDCRAVAIESDPVRAGRIVRNAAALGVPKLRVVEGRAPGALAGLPAPDVVFIGGGVTRDGVVEAALDALPGGGRLVANAVTLESEAVLAAWYAKLGGDLTRVAVQRAAPVGGFTGWRAMMPVTIWSVTKP</sequence>
<dbReference type="SUPFAM" id="SSF53335">
    <property type="entry name" value="S-adenosyl-L-methionine-dependent methyltransferases"/>
    <property type="match status" value="1"/>
</dbReference>
<dbReference type="CDD" id="cd11644">
    <property type="entry name" value="Precorrin-6Y-MT"/>
    <property type="match status" value="1"/>
</dbReference>
<keyword evidence="4" id="KW-0808">Transferase</keyword>
<evidence type="ECO:0000256" key="5">
    <source>
        <dbReference type="ARBA" id="ARBA00022691"/>
    </source>
</evidence>
<dbReference type="InterPro" id="IPR014776">
    <property type="entry name" value="4pyrrole_Mease_sub2"/>
</dbReference>
<dbReference type="InterPro" id="IPR006365">
    <property type="entry name" value="Cbl_synth_CobL"/>
</dbReference>
<dbReference type="PANTHER" id="PTHR43182:SF1">
    <property type="entry name" value="COBALT-PRECORRIN-7 C(5)-METHYLTRANSFERASE"/>
    <property type="match status" value="1"/>
</dbReference>
<evidence type="ECO:0000256" key="3">
    <source>
        <dbReference type="ARBA" id="ARBA00022603"/>
    </source>
</evidence>